<gene>
    <name evidence="1" type="ORF">GCM10009836_45910</name>
</gene>
<comment type="caution">
    <text evidence="1">The sequence shown here is derived from an EMBL/GenBank/DDBJ whole genome shotgun (WGS) entry which is preliminary data.</text>
</comment>
<name>A0ABN2NCX0_9PSEU</name>
<keyword evidence="2" id="KW-1185">Reference proteome</keyword>
<dbReference type="EMBL" id="BAAAQK010000018">
    <property type="protein sequence ID" value="GAA1860571.1"/>
    <property type="molecule type" value="Genomic_DNA"/>
</dbReference>
<evidence type="ECO:0000313" key="1">
    <source>
        <dbReference type="EMBL" id="GAA1860571.1"/>
    </source>
</evidence>
<protein>
    <submittedName>
        <fullName evidence="1">DUF429 domain-containing protein</fullName>
    </submittedName>
</protein>
<organism evidence="1 2">
    <name type="scientific">Pseudonocardia ailaonensis</name>
    <dbReference type="NCBI Taxonomy" id="367279"/>
    <lineage>
        <taxon>Bacteria</taxon>
        <taxon>Bacillati</taxon>
        <taxon>Actinomycetota</taxon>
        <taxon>Actinomycetes</taxon>
        <taxon>Pseudonocardiales</taxon>
        <taxon>Pseudonocardiaceae</taxon>
        <taxon>Pseudonocardia</taxon>
    </lineage>
</organism>
<dbReference type="Pfam" id="PF04250">
    <property type="entry name" value="DUF429"/>
    <property type="match status" value="1"/>
</dbReference>
<dbReference type="InterPro" id="IPR007362">
    <property type="entry name" value="DUF429"/>
</dbReference>
<reference evidence="1 2" key="1">
    <citation type="journal article" date="2019" name="Int. J. Syst. Evol. Microbiol.">
        <title>The Global Catalogue of Microorganisms (GCM) 10K type strain sequencing project: providing services to taxonomists for standard genome sequencing and annotation.</title>
        <authorList>
            <consortium name="The Broad Institute Genomics Platform"/>
            <consortium name="The Broad Institute Genome Sequencing Center for Infectious Disease"/>
            <person name="Wu L."/>
            <person name="Ma J."/>
        </authorList>
    </citation>
    <scope>NUCLEOTIDE SEQUENCE [LARGE SCALE GENOMIC DNA]</scope>
    <source>
        <strain evidence="1 2">JCM 16009</strain>
    </source>
</reference>
<evidence type="ECO:0000313" key="2">
    <source>
        <dbReference type="Proteomes" id="UP001500449"/>
    </source>
</evidence>
<accession>A0ABN2NCX0</accession>
<proteinExistence type="predicted"/>
<dbReference type="Proteomes" id="UP001500449">
    <property type="component" value="Unassembled WGS sequence"/>
</dbReference>
<sequence>MREIAGVDGVPGGWVVVRVPSLRWAVVGSPAEVLAAAEGCAAVGVDIPLAVPVTGSRSCDALCAARLGRARSSVFPAPPRAVLLAGSHPEAVALSRELTGRGISIQAWNIRRQILSWLAVPVPDHVVEVHPELAFRGLAPSVGFAGKKTARGAGQRIAALSGWVPLDRALADLPAGARLDDCLDALAATWSAARFASGTAEILGGETGDDGRLMRVAV</sequence>
<dbReference type="RefSeq" id="WP_344420641.1">
    <property type="nucleotide sequence ID" value="NZ_BAAAQK010000018.1"/>
</dbReference>